<dbReference type="Proteomes" id="UP001528912">
    <property type="component" value="Unassembled WGS sequence"/>
</dbReference>
<keyword evidence="3" id="KW-1185">Reference proteome</keyword>
<feature type="transmembrane region" description="Helical" evidence="1">
    <location>
        <begin position="146"/>
        <end position="165"/>
    </location>
</feature>
<feature type="transmembrane region" description="Helical" evidence="1">
    <location>
        <begin position="36"/>
        <end position="54"/>
    </location>
</feature>
<feature type="transmembrane region" description="Helical" evidence="1">
    <location>
        <begin position="114"/>
        <end position="134"/>
    </location>
</feature>
<organism evidence="2 3">
    <name type="scientific">Luteipulveratus flavus</name>
    <dbReference type="NCBI Taxonomy" id="3031728"/>
    <lineage>
        <taxon>Bacteria</taxon>
        <taxon>Bacillati</taxon>
        <taxon>Actinomycetota</taxon>
        <taxon>Actinomycetes</taxon>
        <taxon>Micrococcales</taxon>
        <taxon>Dermacoccaceae</taxon>
        <taxon>Luteipulveratus</taxon>
    </lineage>
</organism>
<keyword evidence="1" id="KW-0812">Transmembrane</keyword>
<evidence type="ECO:0000313" key="2">
    <source>
        <dbReference type="EMBL" id="MDF8265561.1"/>
    </source>
</evidence>
<feature type="transmembrane region" description="Helical" evidence="1">
    <location>
        <begin position="229"/>
        <end position="251"/>
    </location>
</feature>
<sequence>MSRAADPVLTPVAALSAALVSGVLVAGAAVSDVATAGAFVVGALVLAVGWPRLLAVPSAGGVRVVVVLTAVLVAGVSALGEDERGMRWLPTVLAVALLAAFGHQLLRKDGRRRLVVTLASTCLAIGILGSGGFYLAALDERTGRQLVVAAVVACTIGMVVDVALARTSLAEWGLPVAMAASGIVAFVLAQSWGVRWSAMVLAAVAAPLVAQPVRRLLGHSSTARDRGAQVALGAASVLAAGITAYAVAWLFR</sequence>
<keyword evidence="1" id="KW-1133">Transmembrane helix</keyword>
<dbReference type="RefSeq" id="WP_277192879.1">
    <property type="nucleotide sequence ID" value="NZ_JAROAV010000037.1"/>
</dbReference>
<protein>
    <submittedName>
        <fullName evidence="2">Uncharacterized protein</fullName>
    </submittedName>
</protein>
<name>A0ABT6C9H3_9MICO</name>
<evidence type="ECO:0000256" key="1">
    <source>
        <dbReference type="SAM" id="Phobius"/>
    </source>
</evidence>
<evidence type="ECO:0000313" key="3">
    <source>
        <dbReference type="Proteomes" id="UP001528912"/>
    </source>
</evidence>
<feature type="transmembrane region" description="Helical" evidence="1">
    <location>
        <begin position="85"/>
        <end position="102"/>
    </location>
</feature>
<proteinExistence type="predicted"/>
<dbReference type="EMBL" id="JAROAV010000037">
    <property type="protein sequence ID" value="MDF8265561.1"/>
    <property type="molecule type" value="Genomic_DNA"/>
</dbReference>
<comment type="caution">
    <text evidence="2">The sequence shown here is derived from an EMBL/GenBank/DDBJ whole genome shotgun (WGS) entry which is preliminary data.</text>
</comment>
<reference evidence="2 3" key="1">
    <citation type="submission" date="2023-03" db="EMBL/GenBank/DDBJ databases">
        <title>YIM 133296 draft genome.</title>
        <authorList>
            <person name="Xiong L."/>
        </authorList>
    </citation>
    <scope>NUCLEOTIDE SEQUENCE [LARGE SCALE GENOMIC DNA]</scope>
    <source>
        <strain evidence="2 3">YIM 133296</strain>
    </source>
</reference>
<feature type="transmembrane region" description="Helical" evidence="1">
    <location>
        <begin position="61"/>
        <end position="79"/>
    </location>
</feature>
<accession>A0ABT6C9H3</accession>
<feature type="transmembrane region" description="Helical" evidence="1">
    <location>
        <begin position="172"/>
        <end position="192"/>
    </location>
</feature>
<keyword evidence="1" id="KW-0472">Membrane</keyword>
<gene>
    <name evidence="2" type="ORF">P4R38_15025</name>
</gene>
<feature type="transmembrane region" description="Helical" evidence="1">
    <location>
        <begin position="12"/>
        <end position="30"/>
    </location>
</feature>